<dbReference type="AlphaFoldDB" id="A0A8J9W301"/>
<keyword evidence="7" id="KW-0325">Glycoprotein</keyword>
<dbReference type="GO" id="GO:0031410">
    <property type="term" value="C:cytoplasmic vesicle"/>
    <property type="evidence" value="ECO:0007669"/>
    <property type="project" value="TreeGrafter"/>
</dbReference>
<dbReference type="InterPro" id="IPR007947">
    <property type="entry name" value="CD164_MGC24"/>
</dbReference>
<feature type="compositionally biased region" description="Low complexity" evidence="8">
    <location>
        <begin position="123"/>
        <end position="146"/>
    </location>
</feature>
<evidence type="ECO:0000256" key="3">
    <source>
        <dbReference type="ARBA" id="ARBA00022692"/>
    </source>
</evidence>
<evidence type="ECO:0000256" key="8">
    <source>
        <dbReference type="SAM" id="MobiDB-lite"/>
    </source>
</evidence>
<dbReference type="OrthoDB" id="6160056at2759"/>
<keyword evidence="5 9" id="KW-1133">Transmembrane helix</keyword>
<keyword evidence="11" id="KW-1185">Reference proteome</keyword>
<evidence type="ECO:0000313" key="10">
    <source>
        <dbReference type="EMBL" id="CAH1230023.1"/>
    </source>
</evidence>
<evidence type="ECO:0000256" key="9">
    <source>
        <dbReference type="SAM" id="Phobius"/>
    </source>
</evidence>
<sequence>MLSDCIKCKLDQSESNRTRQCTCRDITCSDYDGDCNLCQTNNCSYVNCTITSGAVVFNCTASGNETDACANPVTVTECTAVTDAPETTASPTTQAPTTPNATTTGQTTLPPSTQGPAKQGQLQANSTANPTSTTPTPSTQPAKTTPGPTSSPQMGGFDAASFIGGIVLCGGLIALIFFGCKFWKSRSSPNYHTFSSVSFGRKEPKRKHTSKPPAKLSISADDIIEAEDPTTDTLDHHVGVLRIYDDEEDQDHIRSGLPESDRDRGRKVSTERERGTIPKDFIVREFHDEASDEEPSDDEMLAY</sequence>
<evidence type="ECO:0000256" key="2">
    <source>
        <dbReference type="ARBA" id="ARBA00005341"/>
    </source>
</evidence>
<dbReference type="GO" id="GO:0016020">
    <property type="term" value="C:membrane"/>
    <property type="evidence" value="ECO:0007669"/>
    <property type="project" value="UniProtKB-SubCell"/>
</dbReference>
<evidence type="ECO:0000256" key="5">
    <source>
        <dbReference type="ARBA" id="ARBA00022989"/>
    </source>
</evidence>
<organism evidence="10 11">
    <name type="scientific">Branchiostoma lanceolatum</name>
    <name type="common">Common lancelet</name>
    <name type="synonym">Amphioxus lanceolatum</name>
    <dbReference type="NCBI Taxonomy" id="7740"/>
    <lineage>
        <taxon>Eukaryota</taxon>
        <taxon>Metazoa</taxon>
        <taxon>Chordata</taxon>
        <taxon>Cephalochordata</taxon>
        <taxon>Leptocardii</taxon>
        <taxon>Amphioxiformes</taxon>
        <taxon>Branchiostomatidae</taxon>
        <taxon>Branchiostoma</taxon>
    </lineage>
</organism>
<evidence type="ECO:0000256" key="1">
    <source>
        <dbReference type="ARBA" id="ARBA00004479"/>
    </source>
</evidence>
<evidence type="ECO:0000256" key="4">
    <source>
        <dbReference type="ARBA" id="ARBA00022729"/>
    </source>
</evidence>
<name>A0A8J9W301_BRALA</name>
<feature type="compositionally biased region" description="Low complexity" evidence="8">
    <location>
        <begin position="87"/>
        <end position="116"/>
    </location>
</feature>
<protein>
    <submittedName>
        <fullName evidence="10">TMEM123 protein</fullName>
    </submittedName>
</protein>
<keyword evidence="6 9" id="KW-0472">Membrane</keyword>
<dbReference type="Pfam" id="PF05283">
    <property type="entry name" value="MGC-24"/>
    <property type="match status" value="1"/>
</dbReference>
<proteinExistence type="inferred from homology"/>
<dbReference type="Proteomes" id="UP000838412">
    <property type="component" value="Chromosome 1"/>
</dbReference>
<keyword evidence="4" id="KW-0732">Signal</keyword>
<reference evidence="10" key="1">
    <citation type="submission" date="2022-01" db="EMBL/GenBank/DDBJ databases">
        <authorList>
            <person name="Braso-Vives M."/>
        </authorList>
    </citation>
    <scope>NUCLEOTIDE SEQUENCE</scope>
</reference>
<dbReference type="EMBL" id="OV696686">
    <property type="protein sequence ID" value="CAH1230023.1"/>
    <property type="molecule type" value="Genomic_DNA"/>
</dbReference>
<keyword evidence="3 9" id="KW-0812">Transmembrane</keyword>
<feature type="region of interest" description="Disordered" evidence="8">
    <location>
        <begin position="82"/>
        <end position="153"/>
    </location>
</feature>
<dbReference type="PANTHER" id="PTHR11337:SF8">
    <property type="entry name" value="VISGUN, ISOFORM E"/>
    <property type="match status" value="1"/>
</dbReference>
<feature type="transmembrane region" description="Helical" evidence="9">
    <location>
        <begin position="159"/>
        <end position="180"/>
    </location>
</feature>
<feature type="compositionally biased region" description="Basic and acidic residues" evidence="8">
    <location>
        <begin position="251"/>
        <end position="289"/>
    </location>
</feature>
<comment type="subcellular location">
    <subcellularLocation>
        <location evidence="1">Membrane</location>
        <topology evidence="1">Single-pass type I membrane protein</topology>
    </subcellularLocation>
</comment>
<feature type="region of interest" description="Disordered" evidence="8">
    <location>
        <begin position="195"/>
        <end position="216"/>
    </location>
</feature>
<feature type="region of interest" description="Disordered" evidence="8">
    <location>
        <begin position="249"/>
        <end position="303"/>
    </location>
</feature>
<evidence type="ECO:0000256" key="6">
    <source>
        <dbReference type="ARBA" id="ARBA00023136"/>
    </source>
</evidence>
<comment type="similarity">
    <text evidence="2">Belongs to the CD164 family.</text>
</comment>
<gene>
    <name evidence="10" type="primary">TMEM123</name>
    <name evidence="10" type="ORF">BLAG_LOCUS961</name>
</gene>
<accession>A0A8J9W301</accession>
<evidence type="ECO:0000313" key="11">
    <source>
        <dbReference type="Proteomes" id="UP000838412"/>
    </source>
</evidence>
<evidence type="ECO:0000256" key="7">
    <source>
        <dbReference type="ARBA" id="ARBA00023180"/>
    </source>
</evidence>
<dbReference type="PANTHER" id="PTHR11337">
    <property type="entry name" value="MUCIN/PORIMIN"/>
    <property type="match status" value="1"/>
</dbReference>
<feature type="compositionally biased region" description="Acidic residues" evidence="8">
    <location>
        <begin position="290"/>
        <end position="303"/>
    </location>
</feature>